<keyword evidence="1" id="KW-0676">Redox-active center</keyword>
<organism evidence="3 4">
    <name type="scientific">Rhodopseudomonas julia</name>
    <dbReference type="NCBI Taxonomy" id="200617"/>
    <lineage>
        <taxon>Bacteria</taxon>
        <taxon>Pseudomonadati</taxon>
        <taxon>Pseudomonadota</taxon>
        <taxon>Alphaproteobacteria</taxon>
        <taxon>Hyphomicrobiales</taxon>
        <taxon>Nitrobacteraceae</taxon>
        <taxon>Rhodopseudomonas</taxon>
    </lineage>
</organism>
<evidence type="ECO:0000313" key="3">
    <source>
        <dbReference type="EMBL" id="MDQ0324681.1"/>
    </source>
</evidence>
<feature type="domain" description="Thioredoxin" evidence="2">
    <location>
        <begin position="10"/>
        <end position="162"/>
    </location>
</feature>
<proteinExistence type="predicted"/>
<dbReference type="InterPro" id="IPR036249">
    <property type="entry name" value="Thioredoxin-like_sf"/>
</dbReference>
<evidence type="ECO:0000259" key="2">
    <source>
        <dbReference type="PROSITE" id="PS51352"/>
    </source>
</evidence>
<evidence type="ECO:0000313" key="4">
    <source>
        <dbReference type="Proteomes" id="UP001230253"/>
    </source>
</evidence>
<evidence type="ECO:0000256" key="1">
    <source>
        <dbReference type="ARBA" id="ARBA00023284"/>
    </source>
</evidence>
<accession>A0ABU0C415</accession>
<dbReference type="CDD" id="cd02966">
    <property type="entry name" value="TlpA_like_family"/>
    <property type="match status" value="1"/>
</dbReference>
<protein>
    <submittedName>
        <fullName evidence="3">Thiol-disulfide isomerase/thioredoxin</fullName>
    </submittedName>
</protein>
<keyword evidence="3" id="KW-0413">Isomerase</keyword>
<sequence>MSAVLLGGTARSAERVPDLTGLAVADGRGRIVSFPDLLGEGPAIVHLWATWCGPCRDELPAVARCAAFLAERNRRDRLFVVSVDDLPFERVRNFYVNGLGLESLQSWQLVHGNAAMAFRLLGYPATVFLGDDRALERTIRGSAAWDDPGFREEIVQYLAAEQ</sequence>
<reference evidence="3 4" key="1">
    <citation type="submission" date="2023-07" db="EMBL/GenBank/DDBJ databases">
        <title>Genomic Encyclopedia of Type Strains, Phase IV (KMG-IV): sequencing the most valuable type-strain genomes for metagenomic binning, comparative biology and taxonomic classification.</title>
        <authorList>
            <person name="Goeker M."/>
        </authorList>
    </citation>
    <scope>NUCLEOTIDE SEQUENCE [LARGE SCALE GENOMIC DNA]</scope>
    <source>
        <strain evidence="3 4">DSM 11549</strain>
    </source>
</reference>
<keyword evidence="4" id="KW-1185">Reference proteome</keyword>
<dbReference type="GO" id="GO:0016853">
    <property type="term" value="F:isomerase activity"/>
    <property type="evidence" value="ECO:0007669"/>
    <property type="project" value="UniProtKB-KW"/>
</dbReference>
<name>A0ABU0C415_9BRAD</name>
<dbReference type="InterPro" id="IPR013766">
    <property type="entry name" value="Thioredoxin_domain"/>
</dbReference>
<comment type="caution">
    <text evidence="3">The sequence shown here is derived from an EMBL/GenBank/DDBJ whole genome shotgun (WGS) entry which is preliminary data.</text>
</comment>
<dbReference type="EMBL" id="JAUSUK010000001">
    <property type="protein sequence ID" value="MDQ0324681.1"/>
    <property type="molecule type" value="Genomic_DNA"/>
</dbReference>
<dbReference type="Gene3D" id="3.40.30.10">
    <property type="entry name" value="Glutaredoxin"/>
    <property type="match status" value="1"/>
</dbReference>
<dbReference type="PROSITE" id="PS51352">
    <property type="entry name" value="THIOREDOXIN_2"/>
    <property type="match status" value="1"/>
</dbReference>
<dbReference type="InterPro" id="IPR017937">
    <property type="entry name" value="Thioredoxin_CS"/>
</dbReference>
<dbReference type="Pfam" id="PF00578">
    <property type="entry name" value="AhpC-TSA"/>
    <property type="match status" value="1"/>
</dbReference>
<dbReference type="RefSeq" id="WP_307152948.1">
    <property type="nucleotide sequence ID" value="NZ_JAUSUK010000001.1"/>
</dbReference>
<dbReference type="Proteomes" id="UP001230253">
    <property type="component" value="Unassembled WGS sequence"/>
</dbReference>
<dbReference type="InterPro" id="IPR000866">
    <property type="entry name" value="AhpC/TSA"/>
</dbReference>
<dbReference type="PROSITE" id="PS00194">
    <property type="entry name" value="THIOREDOXIN_1"/>
    <property type="match status" value="1"/>
</dbReference>
<gene>
    <name evidence="3" type="ORF">J2R99_000530</name>
</gene>
<dbReference type="SUPFAM" id="SSF52833">
    <property type="entry name" value="Thioredoxin-like"/>
    <property type="match status" value="1"/>
</dbReference>